<evidence type="ECO:0000256" key="1">
    <source>
        <dbReference type="SAM" id="MobiDB-lite"/>
    </source>
</evidence>
<protein>
    <submittedName>
        <fullName evidence="3">Uncharacterized protein</fullName>
    </submittedName>
</protein>
<evidence type="ECO:0000313" key="4">
    <source>
        <dbReference type="Proteomes" id="UP001165653"/>
    </source>
</evidence>
<accession>A0ABT3FXZ3</accession>
<keyword evidence="4" id="KW-1185">Reference proteome</keyword>
<feature type="region of interest" description="Disordered" evidence="1">
    <location>
        <begin position="115"/>
        <end position="138"/>
    </location>
</feature>
<gene>
    <name evidence="3" type="ORF">OJ996_02690</name>
</gene>
<feature type="region of interest" description="Disordered" evidence="1">
    <location>
        <begin position="481"/>
        <end position="503"/>
    </location>
</feature>
<dbReference type="EMBL" id="JAPDDR010000001">
    <property type="protein sequence ID" value="MCW1912463.1"/>
    <property type="molecule type" value="Genomic_DNA"/>
</dbReference>
<reference evidence="3" key="1">
    <citation type="submission" date="2022-10" db="EMBL/GenBank/DDBJ databases">
        <title>Luteolibacter sp. GHJ8, whole genome shotgun sequencing project.</title>
        <authorList>
            <person name="Zhao G."/>
            <person name="Shen L."/>
        </authorList>
    </citation>
    <scope>NUCLEOTIDE SEQUENCE</scope>
    <source>
        <strain evidence="3">GHJ8</strain>
    </source>
</reference>
<keyword evidence="2" id="KW-0732">Signal</keyword>
<sequence>MKHLLRRKRFRVVAYCVAALLALLAAGISAANRRGAKELRRALEEARTEGIPISREELESDMPPQQLNAALHGILQEWEAAMARPPIQGRDARLASLRSFIGPQWDTPWSEPKIARSASKHRKPKQPKGSLEIIGPPHPLPSVGSADFRLLKKADGYGRDPASFLAEFESRHGATLSRLRHDLSALPNLRRQLADTTPLVTDLVRDRLAYRCESIHAALALRAEAALQTDQPDLATDSILLSLKLTEALGSRGPSGTWTMSRTLRVIAKPLRTGIARRQWREDDLHRIVAELESMDLRAAVKRDVEATLLMLPLWEKWRNDRHDFRRQVHLAFEVTDARPIEYALVSDFGAYLLPGGWFDWNAAAFLRATMECRRIAISPGPVSAWTEGAADLRSAHYPDVTKKNHLLIAFPHATWPLTVGANAMVLLDLMVAACLIERSCLKDKAYPELLPPDIPEDPRFSRPFAYFLKPGGGFEVYSVGANGTDDSARSKSKRRQKDDIWW</sequence>
<feature type="chain" id="PRO_5046663875" evidence="2">
    <location>
        <begin position="31"/>
        <end position="503"/>
    </location>
</feature>
<dbReference type="Proteomes" id="UP001165653">
    <property type="component" value="Unassembled WGS sequence"/>
</dbReference>
<evidence type="ECO:0000256" key="2">
    <source>
        <dbReference type="SAM" id="SignalP"/>
    </source>
</evidence>
<comment type="caution">
    <text evidence="3">The sequence shown here is derived from an EMBL/GenBank/DDBJ whole genome shotgun (WGS) entry which is preliminary data.</text>
</comment>
<evidence type="ECO:0000313" key="3">
    <source>
        <dbReference type="EMBL" id="MCW1912463.1"/>
    </source>
</evidence>
<organism evidence="3 4">
    <name type="scientific">Luteolibacter rhizosphaerae</name>
    <dbReference type="NCBI Taxonomy" id="2989719"/>
    <lineage>
        <taxon>Bacteria</taxon>
        <taxon>Pseudomonadati</taxon>
        <taxon>Verrucomicrobiota</taxon>
        <taxon>Verrucomicrobiia</taxon>
        <taxon>Verrucomicrobiales</taxon>
        <taxon>Verrucomicrobiaceae</taxon>
        <taxon>Luteolibacter</taxon>
    </lineage>
</organism>
<feature type="signal peptide" evidence="2">
    <location>
        <begin position="1"/>
        <end position="30"/>
    </location>
</feature>
<proteinExistence type="predicted"/>
<name>A0ABT3FXZ3_9BACT</name>